<keyword evidence="7" id="KW-0009">Actin-binding</keyword>
<dbReference type="GO" id="GO:0051015">
    <property type="term" value="F:actin filament binding"/>
    <property type="evidence" value="ECO:0007669"/>
    <property type="project" value="InterPro"/>
</dbReference>
<dbReference type="GO" id="GO:0005737">
    <property type="term" value="C:cytoplasm"/>
    <property type="evidence" value="ECO:0007669"/>
    <property type="project" value="TreeGrafter"/>
</dbReference>
<dbReference type="InterPro" id="IPR029006">
    <property type="entry name" value="ADF-H/Gelsolin-like_dom_sf"/>
</dbReference>
<dbReference type="GO" id="GO:0008154">
    <property type="term" value="P:actin polymerization or depolymerization"/>
    <property type="evidence" value="ECO:0007669"/>
    <property type="project" value="TreeGrafter"/>
</dbReference>
<evidence type="ECO:0000256" key="6">
    <source>
        <dbReference type="ARBA" id="ARBA00022837"/>
    </source>
</evidence>
<keyword evidence="4" id="KW-0963">Cytoplasm</keyword>
<name>A0AAV3Z880_9GAST</name>
<evidence type="ECO:0000313" key="14">
    <source>
        <dbReference type="Proteomes" id="UP000735302"/>
    </source>
</evidence>
<dbReference type="SUPFAM" id="SSF55753">
    <property type="entry name" value="Actin depolymerizing proteins"/>
    <property type="match status" value="3"/>
</dbReference>
<comment type="subcellular location">
    <subcellularLocation>
        <location evidence="1">Cytoplasm</location>
        <location evidence="1">Cytoskeleton</location>
    </subcellularLocation>
</comment>
<dbReference type="Pfam" id="PF00626">
    <property type="entry name" value="Gelsolin"/>
    <property type="match status" value="3"/>
</dbReference>
<evidence type="ECO:0000256" key="9">
    <source>
        <dbReference type="ARBA" id="ARBA00056258"/>
    </source>
</evidence>
<evidence type="ECO:0000256" key="7">
    <source>
        <dbReference type="ARBA" id="ARBA00023203"/>
    </source>
</evidence>
<sequence>MTKVWGILCAVVNTPTRRAQETWSENNIAYRMMTADIVIFIPCEDVAQGLANSPSLVKAKKYDWKDSNMALFGSDTEKAVKKAAADCEPAWQGAGQEVGLKIWRIEKFEVKDWPVEEYGEFYNGDSYIILNTYKEEGGEEFLYDVHFWIGKNSSQDEYGTAAYKTVELDTFLGDLPVQHRECQGHESPLFKSYFPQGITTMEGGCATGFRHVPTVEAYKPKLFRFAKDSRDHICIKEIPRNPELVTQNDVFILDMGNKLYQYNGDDSSVSERSKAMQYILKVKDNRGGEAESEVLDGSGTSQSHEFFQNLDETEGEDDDDGDGNEDKKLLRVNLETAESEVVKEGETSLSDLASDDVFIVDSGETVFVWVGANASEAEKKNGIPYAHNYLRGNGSPWRSVTVVKEGQKCPSFSSALAA</sequence>
<evidence type="ECO:0000256" key="1">
    <source>
        <dbReference type="ARBA" id="ARBA00004245"/>
    </source>
</evidence>
<proteinExistence type="inferred from homology"/>
<evidence type="ECO:0000256" key="11">
    <source>
        <dbReference type="ARBA" id="ARBA00083856"/>
    </source>
</evidence>
<keyword evidence="14" id="KW-1185">Reference proteome</keyword>
<dbReference type="AlphaFoldDB" id="A0AAV3Z880"/>
<gene>
    <name evidence="13" type="ORF">PoB_001734100</name>
</gene>
<dbReference type="PANTHER" id="PTHR11977">
    <property type="entry name" value="VILLIN"/>
    <property type="match status" value="1"/>
</dbReference>
<dbReference type="InterPro" id="IPR007123">
    <property type="entry name" value="Gelsolin-like_dom"/>
</dbReference>
<reference evidence="13 14" key="1">
    <citation type="journal article" date="2021" name="Elife">
        <title>Chloroplast acquisition without the gene transfer in kleptoplastic sea slugs, Plakobranchus ocellatus.</title>
        <authorList>
            <person name="Maeda T."/>
            <person name="Takahashi S."/>
            <person name="Yoshida T."/>
            <person name="Shimamura S."/>
            <person name="Takaki Y."/>
            <person name="Nagai Y."/>
            <person name="Toyoda A."/>
            <person name="Suzuki Y."/>
            <person name="Arimoto A."/>
            <person name="Ishii H."/>
            <person name="Satoh N."/>
            <person name="Nishiyama T."/>
            <person name="Hasebe M."/>
            <person name="Maruyama T."/>
            <person name="Minagawa J."/>
            <person name="Obokata J."/>
            <person name="Shigenobu S."/>
        </authorList>
    </citation>
    <scope>NUCLEOTIDE SEQUENCE [LARGE SCALE GENOMIC DNA]</scope>
</reference>
<dbReference type="Proteomes" id="UP000735302">
    <property type="component" value="Unassembled WGS sequence"/>
</dbReference>
<comment type="function">
    <text evidence="9">Calcium-regulated protein that binds to the plus (or barbed) ends of actin monomers or filaments, preventing monomer exchange (end-blocking or capping). Can promote the assembly of monomers into filaments (nucleation) as well as sever existing filaments.</text>
</comment>
<keyword evidence="6" id="KW-0106">Calcium</keyword>
<evidence type="ECO:0000256" key="8">
    <source>
        <dbReference type="ARBA" id="ARBA00023212"/>
    </source>
</evidence>
<evidence type="ECO:0000256" key="4">
    <source>
        <dbReference type="ARBA" id="ARBA00022490"/>
    </source>
</evidence>
<evidence type="ECO:0000259" key="12">
    <source>
        <dbReference type="Pfam" id="PF00626"/>
    </source>
</evidence>
<evidence type="ECO:0000256" key="10">
    <source>
        <dbReference type="ARBA" id="ARBA00063765"/>
    </source>
</evidence>
<dbReference type="Gene3D" id="3.40.20.10">
    <property type="entry name" value="Severin"/>
    <property type="match status" value="3"/>
</dbReference>
<comment type="subunit">
    <text evidence="10">Interacts with actin monomers and filaments.</text>
</comment>
<dbReference type="PRINTS" id="PR00597">
    <property type="entry name" value="GELSOLIN"/>
</dbReference>
<feature type="domain" description="Gelsolin-like" evidence="12">
    <location>
        <begin position="118"/>
        <end position="190"/>
    </location>
</feature>
<dbReference type="InterPro" id="IPR007122">
    <property type="entry name" value="Villin/Gelsolin"/>
</dbReference>
<dbReference type="CDD" id="cd11290">
    <property type="entry name" value="gelsolin_S1_like"/>
    <property type="match status" value="1"/>
</dbReference>
<dbReference type="SMART" id="SM00262">
    <property type="entry name" value="GEL"/>
    <property type="match status" value="3"/>
</dbReference>
<dbReference type="PANTHER" id="PTHR11977:SF130">
    <property type="entry name" value="SEVERIN"/>
    <property type="match status" value="1"/>
</dbReference>
<dbReference type="GO" id="GO:0051693">
    <property type="term" value="P:actin filament capping"/>
    <property type="evidence" value="ECO:0007669"/>
    <property type="project" value="UniProtKB-KW"/>
</dbReference>
<comment type="similarity">
    <text evidence="2">Belongs to the villin/gelsolin family.</text>
</comment>
<organism evidence="13 14">
    <name type="scientific">Plakobranchus ocellatus</name>
    <dbReference type="NCBI Taxonomy" id="259542"/>
    <lineage>
        <taxon>Eukaryota</taxon>
        <taxon>Metazoa</taxon>
        <taxon>Spiralia</taxon>
        <taxon>Lophotrochozoa</taxon>
        <taxon>Mollusca</taxon>
        <taxon>Gastropoda</taxon>
        <taxon>Heterobranchia</taxon>
        <taxon>Euthyneura</taxon>
        <taxon>Panpulmonata</taxon>
        <taxon>Sacoglossa</taxon>
        <taxon>Placobranchoidea</taxon>
        <taxon>Plakobranchidae</taxon>
        <taxon>Plakobranchus</taxon>
    </lineage>
</organism>
<feature type="domain" description="Gelsolin-like" evidence="12">
    <location>
        <begin position="340"/>
        <end position="412"/>
    </location>
</feature>
<protein>
    <recommendedName>
        <fullName evidence="11">Actin-modulator</fullName>
    </recommendedName>
</protein>
<feature type="domain" description="Gelsolin-like" evidence="12">
    <location>
        <begin position="243"/>
        <end position="300"/>
    </location>
</feature>
<dbReference type="FunFam" id="3.40.20.10:FF:000043">
    <property type="entry name" value="macrophage-capping protein-like isoform X2"/>
    <property type="match status" value="1"/>
</dbReference>
<dbReference type="GO" id="GO:0015629">
    <property type="term" value="C:actin cytoskeleton"/>
    <property type="evidence" value="ECO:0007669"/>
    <property type="project" value="TreeGrafter"/>
</dbReference>
<evidence type="ECO:0000313" key="13">
    <source>
        <dbReference type="EMBL" id="GFN90835.1"/>
    </source>
</evidence>
<comment type="caution">
    <text evidence="13">The sequence shown here is derived from an EMBL/GenBank/DDBJ whole genome shotgun (WGS) entry which is preliminary data.</text>
</comment>
<evidence type="ECO:0000256" key="5">
    <source>
        <dbReference type="ARBA" id="ARBA00022737"/>
    </source>
</evidence>
<accession>A0AAV3Z880</accession>
<evidence type="ECO:0000256" key="2">
    <source>
        <dbReference type="ARBA" id="ARBA00008418"/>
    </source>
</evidence>
<keyword evidence="3" id="KW-0117">Actin capping</keyword>
<keyword evidence="8" id="KW-0206">Cytoskeleton</keyword>
<dbReference type="EMBL" id="BLXT01002074">
    <property type="protein sequence ID" value="GFN90835.1"/>
    <property type="molecule type" value="Genomic_DNA"/>
</dbReference>
<evidence type="ECO:0000256" key="3">
    <source>
        <dbReference type="ARBA" id="ARBA00022467"/>
    </source>
</evidence>
<keyword evidence="5" id="KW-0677">Repeat</keyword>